<reference evidence="2" key="1">
    <citation type="submission" date="2023-03" db="EMBL/GenBank/DDBJ databases">
        <title>Massive genome expansion in bonnet fungi (Mycena s.s.) driven by repeated elements and novel gene families across ecological guilds.</title>
        <authorList>
            <consortium name="Lawrence Berkeley National Laboratory"/>
            <person name="Harder C.B."/>
            <person name="Miyauchi S."/>
            <person name="Viragh M."/>
            <person name="Kuo A."/>
            <person name="Thoen E."/>
            <person name="Andreopoulos B."/>
            <person name="Lu D."/>
            <person name="Skrede I."/>
            <person name="Drula E."/>
            <person name="Henrissat B."/>
            <person name="Morin E."/>
            <person name="Kohler A."/>
            <person name="Barry K."/>
            <person name="LaButti K."/>
            <person name="Morin E."/>
            <person name="Salamov A."/>
            <person name="Lipzen A."/>
            <person name="Mereny Z."/>
            <person name="Hegedus B."/>
            <person name="Baldrian P."/>
            <person name="Stursova M."/>
            <person name="Weitz H."/>
            <person name="Taylor A."/>
            <person name="Grigoriev I.V."/>
            <person name="Nagy L.G."/>
            <person name="Martin F."/>
            <person name="Kauserud H."/>
        </authorList>
    </citation>
    <scope>NUCLEOTIDE SEQUENCE</scope>
    <source>
        <strain evidence="2">CBHHK002</strain>
    </source>
</reference>
<sequence>MCKLQHSRHHCAPRPPSLDSGMHYTGNRAHRPVISTVAPDELSEILDGDDFDKSRLGREVIEYQLECYEEYISAPPRIAARARIPSLVDLAAEKIPAAADASDAIPDEVLSHHIWGWHSIPYAMFRAALTRLSEPGEPASKRQKTDAAALKSEGDIDEWILFHEKYLGDNERLGNDWRQHPLITLQDADCDAVFPTSIKTSQARTITRRPDFLGYKVLDGARSLTVDIQPSVAAFRAVFDRMTDGLLKNLNWNNVIVAGGIVLGVLLSVTGAGEAWKASDLDIYLYGLTPAQANDKLRELFATFKANLPPGSPVLIVRNSKTVTFYSKYPLRRIQVVLKLGGSEFWMLPRAARALETGFDVFTMNMIQGHYLSERRATQEQRVFKYAGRGYGLRILPSYISSLSESAAKLDDICREETLFGVNMDKIAAASRRWTREIVEEISGGGPKPTVSHAHLENKHQLSAEPQNRSCLTGFGLFMRHVALWEMERGGEIEIKKDDWASTNYGDAPESVLTYDDTPSYTWGKDFNIPDFKHQIDSFNVRQITEWLPDPYWNGDSESFREEHGLEDEDDEEVFKHAARLTHATSIDKILDRRHDIVLPVVVPRNLAAYINRLVGAAQQAAGLHVQHLLTPAVKDAKHLVVPPSSADSRDGLYMWRIGKEIMWQQLDRRIDEVFEVLYSFYRAYDRIQSESKDVRLVSQLSKRAIRATVKDEFDTFARWIGRQPLFAYHDIPPHNNADGTGGLDASIRFDKEQARPERLVLVELATAALETAAARLSAWARSLRHRSASGGATSMQGLEGDYENRDWDVNNDVPMAQKAHHQQPMTDLRQVYLEAEKFDDVLRTIIVETDIPPPTQPVSANAAYSLWSIVSSDAFGQYSIGAEIDGVKISLNNVLGLFSLSESLRSDPR</sequence>
<evidence type="ECO:0000256" key="1">
    <source>
        <dbReference type="SAM" id="MobiDB-lite"/>
    </source>
</evidence>
<name>A0AAD7ERJ9_9AGAR</name>
<comment type="caution">
    <text evidence="2">The sequence shown here is derived from an EMBL/GenBank/DDBJ whole genome shotgun (WGS) entry which is preliminary data.</text>
</comment>
<dbReference type="EMBL" id="JARIHO010000021">
    <property type="protein sequence ID" value="KAJ7346170.1"/>
    <property type="molecule type" value="Genomic_DNA"/>
</dbReference>
<organism evidence="2 3">
    <name type="scientific">Mycena albidolilacea</name>
    <dbReference type="NCBI Taxonomy" id="1033008"/>
    <lineage>
        <taxon>Eukaryota</taxon>
        <taxon>Fungi</taxon>
        <taxon>Dikarya</taxon>
        <taxon>Basidiomycota</taxon>
        <taxon>Agaricomycotina</taxon>
        <taxon>Agaricomycetes</taxon>
        <taxon>Agaricomycetidae</taxon>
        <taxon>Agaricales</taxon>
        <taxon>Marasmiineae</taxon>
        <taxon>Mycenaceae</taxon>
        <taxon>Mycena</taxon>
    </lineage>
</organism>
<feature type="compositionally biased region" description="Basic residues" evidence="1">
    <location>
        <begin position="1"/>
        <end position="12"/>
    </location>
</feature>
<evidence type="ECO:0000313" key="2">
    <source>
        <dbReference type="EMBL" id="KAJ7346170.1"/>
    </source>
</evidence>
<keyword evidence="3" id="KW-1185">Reference proteome</keyword>
<proteinExistence type="predicted"/>
<protein>
    <submittedName>
        <fullName evidence="2">Uncharacterized protein</fullName>
    </submittedName>
</protein>
<accession>A0AAD7ERJ9</accession>
<gene>
    <name evidence="2" type="ORF">DFH08DRAFT_1081059</name>
</gene>
<dbReference type="AlphaFoldDB" id="A0AAD7ERJ9"/>
<dbReference type="Proteomes" id="UP001218218">
    <property type="component" value="Unassembled WGS sequence"/>
</dbReference>
<feature type="region of interest" description="Disordered" evidence="1">
    <location>
        <begin position="1"/>
        <end position="25"/>
    </location>
</feature>
<evidence type="ECO:0000313" key="3">
    <source>
        <dbReference type="Proteomes" id="UP001218218"/>
    </source>
</evidence>